<feature type="region of interest" description="Disordered" evidence="8">
    <location>
        <begin position="1312"/>
        <end position="1356"/>
    </location>
</feature>
<dbReference type="InterPro" id="IPR046450">
    <property type="entry name" value="PA_dom_sf"/>
</dbReference>
<feature type="compositionally biased region" description="Basic residues" evidence="8">
    <location>
        <begin position="1144"/>
        <end position="1187"/>
    </location>
</feature>
<feature type="compositionally biased region" description="Basic residues" evidence="8">
    <location>
        <begin position="1201"/>
        <end position="1213"/>
    </location>
</feature>
<evidence type="ECO:0000256" key="1">
    <source>
        <dbReference type="ARBA" id="ARBA00011073"/>
    </source>
</evidence>
<feature type="active site" description="Charge relay system" evidence="5 6">
    <location>
        <position position="306"/>
    </location>
</feature>
<dbReference type="InterPro" id="IPR023827">
    <property type="entry name" value="Peptidase_S8_Asp-AS"/>
</dbReference>
<dbReference type="GO" id="GO:0005615">
    <property type="term" value="C:extracellular space"/>
    <property type="evidence" value="ECO:0007669"/>
    <property type="project" value="TreeGrafter"/>
</dbReference>
<dbReference type="PROSITE" id="PS00137">
    <property type="entry name" value="SUBTILASE_HIS"/>
    <property type="match status" value="1"/>
</dbReference>
<gene>
    <name evidence="11" type="ORF">K457DRAFT_17948</name>
</gene>
<dbReference type="InterPro" id="IPR034187">
    <property type="entry name" value="Peptidases_S8_5"/>
</dbReference>
<dbReference type="Gene3D" id="3.50.30.30">
    <property type="match status" value="1"/>
</dbReference>
<name>A0A197K250_9FUNG</name>
<feature type="compositionally biased region" description="Polar residues" evidence="8">
    <location>
        <begin position="98"/>
        <end position="111"/>
    </location>
</feature>
<feature type="compositionally biased region" description="Pro residues" evidence="8">
    <location>
        <begin position="1230"/>
        <end position="1239"/>
    </location>
</feature>
<keyword evidence="2 6" id="KW-0645">Protease</keyword>
<keyword evidence="9" id="KW-0472">Membrane</keyword>
<dbReference type="InterPro" id="IPR036852">
    <property type="entry name" value="Peptidase_S8/S53_dom_sf"/>
</dbReference>
<feature type="compositionally biased region" description="Basic and acidic residues" evidence="8">
    <location>
        <begin position="985"/>
        <end position="1003"/>
    </location>
</feature>
<dbReference type="PANTHER" id="PTHR43806:SF66">
    <property type="entry name" value="SERIN ENDOPEPTIDASE"/>
    <property type="match status" value="1"/>
</dbReference>
<evidence type="ECO:0000256" key="2">
    <source>
        <dbReference type="ARBA" id="ARBA00022670"/>
    </source>
</evidence>
<keyword evidence="3 6" id="KW-0378">Hydrolase</keyword>
<feature type="active site" description="Charge relay system" evidence="5 6">
    <location>
        <position position="359"/>
    </location>
</feature>
<evidence type="ECO:0000313" key="12">
    <source>
        <dbReference type="Proteomes" id="UP000078512"/>
    </source>
</evidence>
<dbReference type="PROSITE" id="PS00138">
    <property type="entry name" value="SUBTILASE_SER"/>
    <property type="match status" value="1"/>
</dbReference>
<dbReference type="PROSITE" id="PS00136">
    <property type="entry name" value="SUBTILASE_ASP"/>
    <property type="match status" value="1"/>
</dbReference>
<feature type="active site" description="Charge relay system" evidence="5 6">
    <location>
        <position position="721"/>
    </location>
</feature>
<dbReference type="STRING" id="1314771.A0A197K250"/>
<feature type="region of interest" description="Disordered" evidence="8">
    <location>
        <begin position="61"/>
        <end position="174"/>
    </location>
</feature>
<protein>
    <submittedName>
        <fullName evidence="11">Subtilisin-like protein</fullName>
    </submittedName>
</protein>
<feature type="transmembrane region" description="Helical" evidence="9">
    <location>
        <begin position="12"/>
        <end position="29"/>
    </location>
</feature>
<dbReference type="InterPro" id="IPR023828">
    <property type="entry name" value="Peptidase_S8_Ser-AS"/>
</dbReference>
<evidence type="ECO:0000256" key="4">
    <source>
        <dbReference type="ARBA" id="ARBA00022825"/>
    </source>
</evidence>
<dbReference type="PRINTS" id="PR00723">
    <property type="entry name" value="SUBTILISIN"/>
</dbReference>
<dbReference type="InterPro" id="IPR015500">
    <property type="entry name" value="Peptidase_S8_subtilisin-rel"/>
</dbReference>
<organism evidence="11 12">
    <name type="scientific">Linnemannia elongata AG-77</name>
    <dbReference type="NCBI Taxonomy" id="1314771"/>
    <lineage>
        <taxon>Eukaryota</taxon>
        <taxon>Fungi</taxon>
        <taxon>Fungi incertae sedis</taxon>
        <taxon>Mucoromycota</taxon>
        <taxon>Mortierellomycotina</taxon>
        <taxon>Mortierellomycetes</taxon>
        <taxon>Mortierellales</taxon>
        <taxon>Mortierellaceae</taxon>
        <taxon>Linnemannia</taxon>
    </lineage>
</organism>
<dbReference type="GO" id="GO:0006508">
    <property type="term" value="P:proteolysis"/>
    <property type="evidence" value="ECO:0007669"/>
    <property type="project" value="UniProtKB-KW"/>
</dbReference>
<sequence>MKRTSTHLWIQLVLFLVLTIINVPPWLMFKGNTIASVCALEVSFGGEGYEPNAVVLETMTQEQDGEHDERTRKAQTHVQGFQQQQQQQQQTPFGFMESDSSMDPMTFSGLQGSIVDADSQLDSQSRGGVDTEREAKDAQQTPLEAPSPQNPDISSPDDLAAPVTEPPTTGSAHPIRRLINTYYARLSAAPGTEEAKVQHALVREALLALPGKVTIRQEFGMDEDDVLNVISFKLEGDSDGLEEVAALAGVIGIYPVRTRKRPKALPLGSLQKTRPSLESAHILTGIQMVHKKLGLTGKGIKVGIIDTGVDYKHPALGGCFGPGCKVAYGYDFVGDDYDNGNSEKDTPKPDRDPMDCAGHGTHVAGIVAARNQGPNAMGPQDFVGVAPDATIGAYRVFGCEGEVSDDVLLAALKRAYRDGMDIVNLSLGGSSGWPEEPFATACSAYIKKGLHIAIANGNDGEEGLFEDGAPATAAGAVAVGSVDNTHFLGPAADVVWRSLDRNGKEAGSAVGRAESAAMEGVSVGRIGMAMGADAADVPLVAFRSDLTYVIYAPSKDPQGCTPYDEGALDRYIQVPRPNIVVLLRRGGCTFSDKAKLVANAKLGGLLVYDIIPEQRPLGMAVSGFNVSAAGLSFEDATVLLNALKAKETDPTLRNSDCKLTARFSSTDQVLKLASGGKISDFSSWGPDARLQYKPDIVTPGGMIYSTFPMAKGGFATLQGTSMSSPYMAGIQALFLSRYGKTDPALLLRILQSTAVATVKPGSNKGLTSVFQQGGGLVSMERLFAQDPPTIVSPTALYLNDTQFQKLDHDITFVNPSVSSGRTWTLVHRPAFSVNGFESSNHYSPVNQSRLQHSDISAHFVTMTPAQFQLGPGDTGTFRVHIDPPAGLNVQERWLFSGFLEFQCQTTQGVSCGSSLVSYGGMHGRLGDIPILNPALIYPALQLDRFLNVDEGGRTSSYSSPDNDNDEEHHVHSDTGKTPLGHKKKGGDNTKKKEQKNLFRDQSERVQVGKGDEDWVQILVSINFPTSLLTIEAESVCDNDHGAGGSGDRIRLEIGGSGRSRFQIETEEGLEKAQNMVARVEQHTGDEDELPEDIDLGLVAHMKERLGRSRELAFMPSGLYMPYEGYSRVMAPDVPVEPLSLLRKSHTHGKKFKSNAKPKCRNKKTKKAHKSKGIKKSPSKRHRHHHHGVISTSSNKKDNNHKNKKNKDIHHKKQGGGNGRSRGGNRSAPAPARPSRPSPPSQIRSPACVPRILGLIPNGFNPWSTRTDSTEGNAFQTFSWMGDLLLQNHDINTQPQGGADGLDTREDMETLAKDVEGGGGDKKKRKHKGHDKGKKPRPHQNMDEMAGGAQPDLTRDLPDGRYRLVVKVLKPWGVRGRASDVERWSSPIIVIKRRT</sequence>
<dbReference type="GO" id="GO:0004252">
    <property type="term" value="F:serine-type endopeptidase activity"/>
    <property type="evidence" value="ECO:0007669"/>
    <property type="project" value="UniProtKB-UniRule"/>
</dbReference>
<dbReference type="SUPFAM" id="SSF52025">
    <property type="entry name" value="PA domain"/>
    <property type="match status" value="1"/>
</dbReference>
<dbReference type="InterPro" id="IPR022398">
    <property type="entry name" value="Peptidase_S8_His-AS"/>
</dbReference>
<feature type="region of interest" description="Disordered" evidence="8">
    <location>
        <begin position="1144"/>
        <end position="1245"/>
    </location>
</feature>
<dbReference type="SUPFAM" id="SSF52743">
    <property type="entry name" value="Subtilisin-like"/>
    <property type="match status" value="1"/>
</dbReference>
<keyword evidence="12" id="KW-1185">Reference proteome</keyword>
<dbReference type="InterPro" id="IPR050131">
    <property type="entry name" value="Peptidase_S8_subtilisin-like"/>
</dbReference>
<evidence type="ECO:0000313" key="11">
    <source>
        <dbReference type="EMBL" id="OAQ30771.1"/>
    </source>
</evidence>
<dbReference type="CDD" id="cd07489">
    <property type="entry name" value="Peptidases_S8_5"/>
    <property type="match status" value="1"/>
</dbReference>
<comment type="similarity">
    <text evidence="1 6 7">Belongs to the peptidase S8 family.</text>
</comment>
<feature type="region of interest" description="Disordered" evidence="8">
    <location>
        <begin position="951"/>
        <end position="1005"/>
    </location>
</feature>
<dbReference type="Gene3D" id="3.40.50.200">
    <property type="entry name" value="Peptidase S8/S53 domain"/>
    <property type="match status" value="2"/>
</dbReference>
<evidence type="ECO:0000256" key="9">
    <source>
        <dbReference type="SAM" id="Phobius"/>
    </source>
</evidence>
<dbReference type="PANTHER" id="PTHR43806">
    <property type="entry name" value="PEPTIDASE S8"/>
    <property type="match status" value="1"/>
</dbReference>
<accession>A0A197K250</accession>
<dbReference type="InterPro" id="IPR000209">
    <property type="entry name" value="Peptidase_S8/S53_dom"/>
</dbReference>
<evidence type="ECO:0000256" key="6">
    <source>
        <dbReference type="PROSITE-ProRule" id="PRU01240"/>
    </source>
</evidence>
<evidence type="ECO:0000256" key="5">
    <source>
        <dbReference type="PIRSR" id="PIRSR615500-1"/>
    </source>
</evidence>
<proteinExistence type="inferred from homology"/>
<feature type="compositionally biased region" description="Basic residues" evidence="8">
    <location>
        <begin position="1321"/>
        <end position="1337"/>
    </location>
</feature>
<keyword evidence="9" id="KW-0812">Transmembrane</keyword>
<keyword evidence="9" id="KW-1133">Transmembrane helix</keyword>
<dbReference type="Pfam" id="PF00082">
    <property type="entry name" value="Peptidase_S8"/>
    <property type="match status" value="1"/>
</dbReference>
<evidence type="ECO:0000256" key="7">
    <source>
        <dbReference type="RuleBase" id="RU003355"/>
    </source>
</evidence>
<reference evidence="11 12" key="1">
    <citation type="submission" date="2016-05" db="EMBL/GenBank/DDBJ databases">
        <title>Genome sequencing reveals origins of a unique bacterial endosymbiosis in the earliest lineages of terrestrial Fungi.</title>
        <authorList>
            <consortium name="DOE Joint Genome Institute"/>
            <person name="Uehling J."/>
            <person name="Gryganskyi A."/>
            <person name="Hameed K."/>
            <person name="Tschaplinski T."/>
            <person name="Misztal P."/>
            <person name="Wu S."/>
            <person name="Desiro A."/>
            <person name="Vande Pol N."/>
            <person name="Du Z.-Y."/>
            <person name="Zienkiewicz A."/>
            <person name="Zienkiewicz K."/>
            <person name="Morin E."/>
            <person name="Tisserant E."/>
            <person name="Splivallo R."/>
            <person name="Hainaut M."/>
            <person name="Henrissat B."/>
            <person name="Ohm R."/>
            <person name="Kuo A."/>
            <person name="Yan J."/>
            <person name="Lipzen A."/>
            <person name="Nolan M."/>
            <person name="Labutti K."/>
            <person name="Barry K."/>
            <person name="Goldstein A."/>
            <person name="Labbe J."/>
            <person name="Schadt C."/>
            <person name="Tuskan G."/>
            <person name="Grigoriev I."/>
            <person name="Martin F."/>
            <person name="Vilgalys R."/>
            <person name="Bonito G."/>
        </authorList>
    </citation>
    <scope>NUCLEOTIDE SEQUENCE [LARGE SCALE GENOMIC DNA]</scope>
    <source>
        <strain evidence="11 12">AG-77</strain>
    </source>
</reference>
<dbReference type="Proteomes" id="UP000078512">
    <property type="component" value="Unassembled WGS sequence"/>
</dbReference>
<feature type="domain" description="Peptidase S8/S53" evidence="10">
    <location>
        <begin position="297"/>
        <end position="761"/>
    </location>
</feature>
<dbReference type="OrthoDB" id="10020333at2759"/>
<evidence type="ECO:0000256" key="8">
    <source>
        <dbReference type="SAM" id="MobiDB-lite"/>
    </source>
</evidence>
<dbReference type="PROSITE" id="PS51892">
    <property type="entry name" value="SUBTILASE"/>
    <property type="match status" value="1"/>
</dbReference>
<evidence type="ECO:0000259" key="10">
    <source>
        <dbReference type="Pfam" id="PF00082"/>
    </source>
</evidence>
<dbReference type="EMBL" id="KV442033">
    <property type="protein sequence ID" value="OAQ30771.1"/>
    <property type="molecule type" value="Genomic_DNA"/>
</dbReference>
<evidence type="ECO:0000256" key="3">
    <source>
        <dbReference type="ARBA" id="ARBA00022801"/>
    </source>
</evidence>
<keyword evidence="4 6" id="KW-0720">Serine protease</keyword>